<name>Q2KGR1_PYRO7</name>
<proteinExistence type="predicted"/>
<dbReference type="AlphaFoldDB" id="Q2KGR1"/>
<protein>
    <submittedName>
        <fullName evidence="1">Uncharacterized protein</fullName>
    </submittedName>
</protein>
<organism evidence="1">
    <name type="scientific">Pyricularia oryzae (strain 70-15 / ATCC MYA-4617 / FGSC 8958)</name>
    <name type="common">Rice blast fungus</name>
    <name type="synonym">Magnaporthe oryzae</name>
    <dbReference type="NCBI Taxonomy" id="242507"/>
    <lineage>
        <taxon>Eukaryota</taxon>
        <taxon>Fungi</taxon>
        <taxon>Dikarya</taxon>
        <taxon>Ascomycota</taxon>
        <taxon>Pezizomycotina</taxon>
        <taxon>Sordariomycetes</taxon>
        <taxon>Sordariomycetidae</taxon>
        <taxon>Magnaporthales</taxon>
        <taxon>Pyriculariaceae</taxon>
        <taxon>Pyricularia</taxon>
    </lineage>
</organism>
<evidence type="ECO:0000313" key="1">
    <source>
        <dbReference type="EMBL" id="EAQ70867.1"/>
    </source>
</evidence>
<reference evidence="1" key="1">
    <citation type="submission" date="2005-01" db="EMBL/GenBank/DDBJ databases">
        <title>The sequence of Magnaporthe grisea chromosome 7.</title>
        <authorList>
            <person name="Thon M.R."/>
            <person name="Pan H."/>
            <person name="Diener A."/>
            <person name="Papalas J."/>
            <person name="Taro A."/>
            <person name="Mitchell T."/>
            <person name="Dean R.A."/>
        </authorList>
    </citation>
    <scope>NUCLEOTIDE SEQUENCE</scope>
    <source>
        <strain evidence="1">70-15</strain>
    </source>
</reference>
<sequence>MGRWGHRLFEGDLDLDLIGDIEREMKKAGLPKVELKAMLYKPTSDEYRKTRDALVADGVGDAIVTHLRSRADRDILTVALLLGAGSKIDQQHLEYVKALTGEVQSREGFAHAIWDHGFRGPGKRQFLAALNAYQPGVCRDLGAPSCFTCG</sequence>
<accession>Q2KGR1</accession>
<dbReference type="EMBL" id="CM000230">
    <property type="protein sequence ID" value="EAQ70867.1"/>
    <property type="molecule type" value="Genomic_DNA"/>
</dbReference>
<gene>
    <name evidence="1" type="ORF">MGCH7_ch7g274</name>
</gene>